<gene>
    <name evidence="5" type="ORF">FH972_019604</name>
</gene>
<feature type="compositionally biased region" description="Basic residues" evidence="4">
    <location>
        <begin position="32"/>
        <end position="42"/>
    </location>
</feature>
<dbReference type="OrthoDB" id="1926221at2759"/>
<evidence type="ECO:0000256" key="3">
    <source>
        <dbReference type="ARBA" id="ARBA00023163"/>
    </source>
</evidence>
<keyword evidence="3" id="KW-0804">Transcription</keyword>
<evidence type="ECO:0000313" key="5">
    <source>
        <dbReference type="EMBL" id="KAE8124747.1"/>
    </source>
</evidence>
<dbReference type="Proteomes" id="UP000327013">
    <property type="component" value="Chromosome 8"/>
</dbReference>
<dbReference type="GO" id="GO:0003700">
    <property type="term" value="F:DNA-binding transcription factor activity"/>
    <property type="evidence" value="ECO:0007669"/>
    <property type="project" value="InterPro"/>
</dbReference>
<dbReference type="PANTHER" id="PTHR33388:SF1">
    <property type="entry name" value="PROTEIN SPEAR2"/>
    <property type="match status" value="1"/>
</dbReference>
<reference evidence="5 6" key="1">
    <citation type="submission" date="2019-06" db="EMBL/GenBank/DDBJ databases">
        <title>A chromosomal-level reference genome of Carpinus fangiana (Coryloideae, Betulaceae).</title>
        <authorList>
            <person name="Yang X."/>
            <person name="Wang Z."/>
            <person name="Zhang L."/>
            <person name="Hao G."/>
            <person name="Liu J."/>
            <person name="Yang Y."/>
        </authorList>
    </citation>
    <scope>NUCLEOTIDE SEQUENCE [LARGE SCALE GENOMIC DNA]</scope>
    <source>
        <strain evidence="5">Cfa_2016G</strain>
        <tissue evidence="5">Leaf</tissue>
    </source>
</reference>
<accession>A0A5N6RS52</accession>
<name>A0A5N6RS52_9ROSI</name>
<dbReference type="AlphaFoldDB" id="A0A5N6RS52"/>
<dbReference type="InterPro" id="IPR014855">
    <property type="entry name" value="NOZZLE"/>
</dbReference>
<keyword evidence="1" id="KW-0678">Repressor</keyword>
<sequence>MDQDDQTQKCSSSSGGGGGSGGGGSGVGGARSSKKPKQKKAPQRGLGVAQLEKIRLEEQQNKDAVVAAAAILSPPASVSATKSSIISLPIPNYHHSNPSSSSNIAFPSPFPVDPPSPNLMIRQPQPVQNILVRNSTTNSGEFDAGWSGISVPAVDPGLAFWSNLNLPYESDIPVWPSTGLNFPRTQQYQQPPPSMVNVSSGTSSSSVLNFRMEPPSNQSCYSNFAPVLPEEEKMVGMKRPYPFCLDNPPRPPRPSFNYNLPAINVAPIRSDESASCGNEGMLNIFEASNTISREGPSCSTSNYCKVNPNKSIKENVVLHGDFLTLAPPTTTSKLKHHFPDFESLPYQGSGEGRPITQPGQSQFNGQRPFYSFLPPAPPQIGQATTTTNNCTGEVGESIDLDLKL</sequence>
<keyword evidence="6" id="KW-1185">Reference proteome</keyword>
<dbReference type="PANTHER" id="PTHR33388">
    <property type="entry name" value="OS01G0212500 PROTEIN"/>
    <property type="match status" value="1"/>
</dbReference>
<evidence type="ECO:0000256" key="1">
    <source>
        <dbReference type="ARBA" id="ARBA00022491"/>
    </source>
</evidence>
<evidence type="ECO:0000256" key="2">
    <source>
        <dbReference type="ARBA" id="ARBA00023015"/>
    </source>
</evidence>
<evidence type="ECO:0000256" key="4">
    <source>
        <dbReference type="SAM" id="MobiDB-lite"/>
    </source>
</evidence>
<dbReference type="InterPro" id="IPR040356">
    <property type="entry name" value="SPEAR"/>
</dbReference>
<evidence type="ECO:0000313" key="6">
    <source>
        <dbReference type="Proteomes" id="UP000327013"/>
    </source>
</evidence>
<keyword evidence="2" id="KW-0805">Transcription regulation</keyword>
<organism evidence="5 6">
    <name type="scientific">Carpinus fangiana</name>
    <dbReference type="NCBI Taxonomy" id="176857"/>
    <lineage>
        <taxon>Eukaryota</taxon>
        <taxon>Viridiplantae</taxon>
        <taxon>Streptophyta</taxon>
        <taxon>Embryophyta</taxon>
        <taxon>Tracheophyta</taxon>
        <taxon>Spermatophyta</taxon>
        <taxon>Magnoliopsida</taxon>
        <taxon>eudicotyledons</taxon>
        <taxon>Gunneridae</taxon>
        <taxon>Pentapetalae</taxon>
        <taxon>rosids</taxon>
        <taxon>fabids</taxon>
        <taxon>Fagales</taxon>
        <taxon>Betulaceae</taxon>
        <taxon>Carpinus</taxon>
    </lineage>
</organism>
<dbReference type="EMBL" id="CM017328">
    <property type="protein sequence ID" value="KAE8124747.1"/>
    <property type="molecule type" value="Genomic_DNA"/>
</dbReference>
<proteinExistence type="predicted"/>
<feature type="compositionally biased region" description="Gly residues" evidence="4">
    <location>
        <begin position="14"/>
        <end position="29"/>
    </location>
</feature>
<protein>
    <submittedName>
        <fullName evidence="5">Uncharacterized protein</fullName>
    </submittedName>
</protein>
<dbReference type="Pfam" id="PF08744">
    <property type="entry name" value="NOZZLE"/>
    <property type="match status" value="1"/>
</dbReference>
<feature type="region of interest" description="Disordered" evidence="4">
    <location>
        <begin position="1"/>
        <end position="46"/>
    </location>
</feature>